<dbReference type="Gene3D" id="1.20.120.520">
    <property type="entry name" value="nmb1532 protein domain like"/>
    <property type="match status" value="1"/>
</dbReference>
<dbReference type="GO" id="GO:0005886">
    <property type="term" value="C:plasma membrane"/>
    <property type="evidence" value="ECO:0007669"/>
    <property type="project" value="TreeGrafter"/>
</dbReference>
<dbReference type="EMBL" id="ADFR01000003">
    <property type="protein sequence ID" value="EFC05862.1"/>
    <property type="molecule type" value="Genomic_DNA"/>
</dbReference>
<dbReference type="Pfam" id="PF08984">
    <property type="entry name" value="DUF1858"/>
    <property type="match status" value="1"/>
</dbReference>
<reference evidence="5" key="1">
    <citation type="submission" date="2009-12" db="EMBL/GenBank/DDBJ databases">
        <title>Sequence of Clostridiales genomosp. BVAB3 str. UPII9-5.</title>
        <authorList>
            <person name="Madupu R."/>
            <person name="Durkin A.S."/>
            <person name="Torralba M."/>
            <person name="Methe B."/>
            <person name="Sutton G.G."/>
            <person name="Strausberg R.L."/>
            <person name="Nelson K.E."/>
        </authorList>
    </citation>
    <scope>NUCLEOTIDE SEQUENCE [LARGE SCALE GENOMIC DNA]</scope>
    <source>
        <strain evidence="5">W1219</strain>
    </source>
</reference>
<gene>
    <name evidence="4" type="ORF">HMPREF9013_0056</name>
</gene>
<dbReference type="PANTHER" id="PTHR39966">
    <property type="entry name" value="BLL2471 PROTEIN-RELATED"/>
    <property type="match status" value="1"/>
</dbReference>
<dbReference type="InterPro" id="IPR015077">
    <property type="entry name" value="DUF1858"/>
</dbReference>
<dbReference type="InterPro" id="IPR038062">
    <property type="entry name" value="ScdA-like_N_sf"/>
</dbReference>
<dbReference type="PANTHER" id="PTHR39966:SF3">
    <property type="entry name" value="DUF438 DOMAIN-CONTAINING PROTEIN"/>
    <property type="match status" value="1"/>
</dbReference>
<dbReference type="Pfam" id="PF04282">
    <property type="entry name" value="DUF438"/>
    <property type="match status" value="1"/>
</dbReference>
<dbReference type="STRING" id="679192.HMPREF9013_0056"/>
<evidence type="ECO:0000313" key="4">
    <source>
        <dbReference type="EMBL" id="EFC05862.1"/>
    </source>
</evidence>
<evidence type="ECO:0000313" key="5">
    <source>
        <dbReference type="Proteomes" id="UP000005017"/>
    </source>
</evidence>
<evidence type="ECO:0000259" key="2">
    <source>
        <dbReference type="Pfam" id="PF04282"/>
    </source>
</evidence>
<comment type="caution">
    <text evidence="4">The sequence shown here is derived from an EMBL/GenBank/DDBJ whole genome shotgun (WGS) entry which is preliminary data.</text>
</comment>
<dbReference type="SUPFAM" id="SSF140683">
    <property type="entry name" value="SP0561-like"/>
    <property type="match status" value="1"/>
</dbReference>
<evidence type="ECO:0000259" key="1">
    <source>
        <dbReference type="Pfam" id="PF01814"/>
    </source>
</evidence>
<protein>
    <submittedName>
        <fullName evidence="4">Hemerythrin HHE cation binding domain protein</fullName>
    </submittedName>
</protein>
<evidence type="ECO:0000259" key="3">
    <source>
        <dbReference type="Pfam" id="PF08984"/>
    </source>
</evidence>
<accession>D2MN40</accession>
<dbReference type="Proteomes" id="UP000005017">
    <property type="component" value="Unassembled WGS sequence"/>
</dbReference>
<dbReference type="eggNOG" id="COG2461">
    <property type="taxonomic scope" value="Bacteria"/>
</dbReference>
<dbReference type="Pfam" id="PF01814">
    <property type="entry name" value="Hemerythrin"/>
    <property type="match status" value="1"/>
</dbReference>
<dbReference type="Gene3D" id="1.10.3910.10">
    <property type="entry name" value="SP0561-like"/>
    <property type="match status" value="1"/>
</dbReference>
<feature type="domain" description="Hemerythrin-like" evidence="1">
    <location>
        <begin position="189"/>
        <end position="306"/>
    </location>
</feature>
<feature type="domain" description="DUF438" evidence="2">
    <location>
        <begin position="96"/>
        <end position="160"/>
    </location>
</feature>
<dbReference type="RefSeq" id="WP_006626811.1">
    <property type="nucleotide sequence ID" value="NZ_ADFR01000003.1"/>
</dbReference>
<dbReference type="InterPro" id="IPR007380">
    <property type="entry name" value="DUF438"/>
</dbReference>
<feature type="domain" description="DUF1858" evidence="3">
    <location>
        <begin position="5"/>
        <end position="63"/>
    </location>
</feature>
<sequence length="486" mass="55953">MTKVIDLEATVFTLVQQYPELKEILLNLGFSEIVNPIMFNTMGKIMTLKKGSKVKKIPLDQIIKTLEEKGFEVIHQPKFSSETKDTKVSREREALLKSYVQRLTQGEDMEAVRQDFKAHFKDVSAVEIARAEQALLQEGVKLKDVQKLCDVHSALFHGTTTRERRKETTAGFDQEIANKTEACIQERGHPLHILSLENRAIEEKVTHIQTILNQGTEISTLDKQLRELQEITRHYKKKQETIYPLLKVNYDYPGPSEVMWGVEDEIKTSLSHVLSHLDEKHRKALQLTLDRIHEMIYKEENILFPICVANFKEEEWLAMAKDFPTYGPCLMAEMPRWDRVKVEEDKLDLNDQEIQISGGHMSLAQLKAMLNTLPMEITLVDEKDINVYFNEGEKLFTRPQMALGRPVYSCHPMRVEPMVRLLIHDFKTGKRNSMHILSEKQGQDVLVNYYALRNKKGDYLGTLEAVQVVTGLKKAILKGKKGPIDL</sequence>
<organism evidence="4 5">
    <name type="scientific">Bulleidia extructa W1219</name>
    <dbReference type="NCBI Taxonomy" id="679192"/>
    <lineage>
        <taxon>Bacteria</taxon>
        <taxon>Bacillati</taxon>
        <taxon>Bacillota</taxon>
        <taxon>Erysipelotrichia</taxon>
        <taxon>Erysipelotrichales</taxon>
        <taxon>Erysipelotrichaceae</taxon>
        <taxon>Bulleidia</taxon>
    </lineage>
</organism>
<keyword evidence="5" id="KW-1185">Reference proteome</keyword>
<dbReference type="AlphaFoldDB" id="D2MN40"/>
<proteinExistence type="predicted"/>
<dbReference type="Pfam" id="PF13596">
    <property type="entry name" value="PAS_10"/>
    <property type="match status" value="1"/>
</dbReference>
<dbReference type="InterPro" id="IPR012312">
    <property type="entry name" value="Hemerythrin-like"/>
</dbReference>
<name>D2MN40_9FIRM</name>